<dbReference type="Pfam" id="PF19815">
    <property type="entry name" value="DUF6298"/>
    <property type="match status" value="1"/>
</dbReference>
<evidence type="ECO:0000313" key="2">
    <source>
        <dbReference type="EMBL" id="MCH5597787.1"/>
    </source>
</evidence>
<organism evidence="2 3">
    <name type="scientific">Niabella ginsengisoli</name>
    <dbReference type="NCBI Taxonomy" id="522298"/>
    <lineage>
        <taxon>Bacteria</taxon>
        <taxon>Pseudomonadati</taxon>
        <taxon>Bacteroidota</taxon>
        <taxon>Chitinophagia</taxon>
        <taxon>Chitinophagales</taxon>
        <taxon>Chitinophagaceae</taxon>
        <taxon>Niabella</taxon>
    </lineage>
</organism>
<protein>
    <submittedName>
        <fullName evidence="2">DUF6298 domain-containing protein</fullName>
    </submittedName>
</protein>
<gene>
    <name evidence="2" type="ORF">MKP09_07650</name>
</gene>
<keyword evidence="3" id="KW-1185">Reference proteome</keyword>
<dbReference type="InterPro" id="IPR046265">
    <property type="entry name" value="DUF6298"/>
</dbReference>
<feature type="domain" description="DUF6298" evidence="1">
    <location>
        <begin position="70"/>
        <end position="559"/>
    </location>
</feature>
<reference evidence="2 3" key="1">
    <citation type="submission" date="2022-02" db="EMBL/GenBank/DDBJ databases">
        <authorList>
            <person name="Min J."/>
        </authorList>
    </citation>
    <scope>NUCLEOTIDE SEQUENCE [LARGE SCALE GENOMIC DNA]</scope>
    <source>
        <strain evidence="2 3">GR10-1</strain>
    </source>
</reference>
<evidence type="ECO:0000313" key="3">
    <source>
        <dbReference type="Proteomes" id="UP001202248"/>
    </source>
</evidence>
<evidence type="ECO:0000259" key="1">
    <source>
        <dbReference type="Pfam" id="PF19815"/>
    </source>
</evidence>
<comment type="caution">
    <text evidence="2">The sequence shown here is derived from an EMBL/GenBank/DDBJ whole genome shotgun (WGS) entry which is preliminary data.</text>
</comment>
<proteinExistence type="predicted"/>
<sequence length="640" mass="72281">MWASGVLFDVMQVDGNAIKIGNRGQDGKGAGWSGANCFLWNCSAALIECDKPPTAQNWSYGSWSQFSGKGFWAESNNHMTPRSFYYLQLQQRLQKDVSKQAAILDIGSEASSSPSVEVAQQLTKEASSPKVEMKEWIVAATKRNTIDTDSKGAVTIKPVPNGVWKTVAPSGMEVENGRLVYQQNKSLVTGKTQEVPWWSGGVEGKDLQQGKQKISVTRFVPGRVGPGLTDDLNEVVDSMKINNIVALNQHYGLWYERRRDDHERIRRMNGDVWPPFYELPFARSGKDSAWDGLSKYDLTKYNTWYWNRMKQFARLAEQNGLVLLHQNYFQHNIIEAGAHYADFPWRTANNINNTGFVEPVNYAGDKRIFYAEQFYDISNPVRKKLHQQYIEQSLNNFKDISSVIQFTSEEFTGPLHFVEFWLQTIGNWENKNKQHPLIALSATKDVQDGILKNAKYASVVDVIDIKYWHYQADGSVYAPEGGKNLAPRQWARLLKPKATSFEQVYRAVKEYRDKYPDKAVMYSADGSDRFGWAVFMAGGSLPVVPKNIDRDFAKATVGMNPAPKLGKYAVAGKDGIIIYCDNESSKLSLSLTDFPGNFTLYFIDPKTGEKRDFKKSIAGGKTVNIDLPNRGAIIWLTKTY</sequence>
<dbReference type="RefSeq" id="WP_240827149.1">
    <property type="nucleotide sequence ID" value="NZ_JAKWBL010000001.1"/>
</dbReference>
<dbReference type="Proteomes" id="UP001202248">
    <property type="component" value="Unassembled WGS sequence"/>
</dbReference>
<name>A0ABS9SHE2_9BACT</name>
<dbReference type="EMBL" id="JAKWBL010000001">
    <property type="protein sequence ID" value="MCH5597787.1"/>
    <property type="molecule type" value="Genomic_DNA"/>
</dbReference>
<accession>A0ABS9SHE2</accession>